<evidence type="ECO:0000256" key="1">
    <source>
        <dbReference type="SAM" id="Phobius"/>
    </source>
</evidence>
<dbReference type="EMBL" id="CP031088">
    <property type="protein sequence ID" value="AXF95678.1"/>
    <property type="molecule type" value="Genomic_DNA"/>
</dbReference>
<evidence type="ECO:0000313" key="2">
    <source>
        <dbReference type="EMBL" id="AXF95678.1"/>
    </source>
</evidence>
<reference evidence="3" key="1">
    <citation type="submission" date="2018-07" db="EMBL/GenBank/DDBJ databases">
        <title>Complete Genome Sequence of Spiroplasma phoeniceum.</title>
        <authorList>
            <person name="Davis R.E."/>
            <person name="Shao J.Y."/>
            <person name="Zhao Y."/>
            <person name="Silver A."/>
            <person name="Stump z."/>
            <person name="Gasparich G."/>
        </authorList>
    </citation>
    <scope>NUCLEOTIDE SEQUENCE [LARGE SCALE GENOMIC DNA]</scope>
    <source>
        <strain evidence="3">P40</strain>
    </source>
</reference>
<accession>A0A345DN90</accession>
<name>A0A345DN90_9MOLU</name>
<evidence type="ECO:0000313" key="3">
    <source>
        <dbReference type="Proteomes" id="UP000253689"/>
    </source>
</evidence>
<keyword evidence="3" id="KW-1185">Reference proteome</keyword>
<keyword evidence="1" id="KW-1133">Transmembrane helix</keyword>
<dbReference type="Proteomes" id="UP000253689">
    <property type="component" value="Chromosome"/>
</dbReference>
<gene>
    <name evidence="2" type="ORF">SDAV_00691</name>
</gene>
<organism evidence="2 3">
    <name type="scientific">Spiroplasma phoeniceum P40</name>
    <dbReference type="NCBI Taxonomy" id="1276259"/>
    <lineage>
        <taxon>Bacteria</taxon>
        <taxon>Bacillati</taxon>
        <taxon>Mycoplasmatota</taxon>
        <taxon>Mollicutes</taxon>
        <taxon>Entomoplasmatales</taxon>
        <taxon>Spiroplasmataceae</taxon>
        <taxon>Spiroplasma</taxon>
    </lineage>
</organism>
<feature type="transmembrane region" description="Helical" evidence="1">
    <location>
        <begin position="37"/>
        <end position="59"/>
    </location>
</feature>
<keyword evidence="1" id="KW-0812">Transmembrane</keyword>
<dbReference type="KEGG" id="sphh:SDAV_00691"/>
<sequence>MHSWKNIFFSTLFLFSHIGTKAPSIWIYKTLFFNFNFIFVANKVNFSGSINYFGVFTIFQEIME</sequence>
<proteinExistence type="predicted"/>
<keyword evidence="1" id="KW-0472">Membrane</keyword>
<protein>
    <submittedName>
        <fullName evidence="2">Uncharacterized protein</fullName>
    </submittedName>
</protein>
<dbReference type="AlphaFoldDB" id="A0A345DN90"/>